<accession>A0A8H4R864</accession>
<sequence>MGRPTRHRGDATLLPSVDLEPLGSEEGLSSLDFEMSSEEATRLYDSELDMEILRSLSSSPTLVGSPRASSPDSKAAIYKGYTVSLEGMDVASKLRSCIEADPFGHDAWDAQLQHIFEQYINIEECCDT</sequence>
<dbReference type="Proteomes" id="UP000521872">
    <property type="component" value="Unassembled WGS sequence"/>
</dbReference>
<reference evidence="2 3" key="1">
    <citation type="submission" date="2019-12" db="EMBL/GenBank/DDBJ databases">
        <authorList>
            <person name="Floudas D."/>
            <person name="Bentzer J."/>
            <person name="Ahren D."/>
            <person name="Johansson T."/>
            <person name="Persson P."/>
            <person name="Tunlid A."/>
        </authorList>
    </citation>
    <scope>NUCLEOTIDE SEQUENCE [LARGE SCALE GENOMIC DNA]</scope>
    <source>
        <strain evidence="2 3">CBS 102.39</strain>
    </source>
</reference>
<proteinExistence type="predicted"/>
<dbReference type="EMBL" id="JAACJL010000001">
    <property type="protein sequence ID" value="KAF4623935.1"/>
    <property type="molecule type" value="Genomic_DNA"/>
</dbReference>
<evidence type="ECO:0000256" key="1">
    <source>
        <dbReference type="SAM" id="MobiDB-lite"/>
    </source>
</evidence>
<protein>
    <submittedName>
        <fullName evidence="2">Uncharacterized protein</fullName>
    </submittedName>
</protein>
<keyword evidence="3" id="KW-1185">Reference proteome</keyword>
<evidence type="ECO:0000313" key="2">
    <source>
        <dbReference type="EMBL" id="KAF4623935.1"/>
    </source>
</evidence>
<comment type="caution">
    <text evidence="2">The sequence shown here is derived from an EMBL/GenBank/DDBJ whole genome shotgun (WGS) entry which is preliminary data.</text>
</comment>
<evidence type="ECO:0000313" key="3">
    <source>
        <dbReference type="Proteomes" id="UP000521872"/>
    </source>
</evidence>
<dbReference type="AlphaFoldDB" id="A0A8H4R864"/>
<gene>
    <name evidence="2" type="ORF">D9613_001717</name>
</gene>
<feature type="region of interest" description="Disordered" evidence="1">
    <location>
        <begin position="1"/>
        <end position="31"/>
    </location>
</feature>
<organism evidence="2 3">
    <name type="scientific">Agrocybe pediades</name>
    <dbReference type="NCBI Taxonomy" id="84607"/>
    <lineage>
        <taxon>Eukaryota</taxon>
        <taxon>Fungi</taxon>
        <taxon>Dikarya</taxon>
        <taxon>Basidiomycota</taxon>
        <taxon>Agaricomycotina</taxon>
        <taxon>Agaricomycetes</taxon>
        <taxon>Agaricomycetidae</taxon>
        <taxon>Agaricales</taxon>
        <taxon>Agaricineae</taxon>
        <taxon>Strophariaceae</taxon>
        <taxon>Agrocybe</taxon>
    </lineage>
</organism>
<name>A0A8H4R864_9AGAR</name>